<accession>Q72PZ5</accession>
<dbReference type="CDD" id="cd05233">
    <property type="entry name" value="SDR_c"/>
    <property type="match status" value="1"/>
</dbReference>
<proteinExistence type="inferred from homology"/>
<dbReference type="PANTHER" id="PTHR24321:SF11">
    <property type="entry name" value="BLR0893 PROTEIN"/>
    <property type="match status" value="1"/>
</dbReference>
<dbReference type="GO" id="GO:0016491">
    <property type="term" value="F:oxidoreductase activity"/>
    <property type="evidence" value="ECO:0007669"/>
    <property type="project" value="UniProtKB-KW"/>
</dbReference>
<dbReference type="KEGG" id="lic:LIC_12320"/>
<dbReference type="PRINTS" id="PR00081">
    <property type="entry name" value="GDHRDH"/>
</dbReference>
<evidence type="ECO:0000256" key="2">
    <source>
        <dbReference type="ARBA" id="ARBA00023002"/>
    </source>
</evidence>
<dbReference type="InterPro" id="IPR020904">
    <property type="entry name" value="Sc_DH/Rdtase_CS"/>
</dbReference>
<protein>
    <submittedName>
        <fullName evidence="3">3-oxoacyl-[acyl-carrier protein] reductase</fullName>
    </submittedName>
</protein>
<dbReference type="Gene3D" id="3.40.50.720">
    <property type="entry name" value="NAD(P)-binding Rossmann-like Domain"/>
    <property type="match status" value="1"/>
</dbReference>
<name>Q72PZ5_LEPIC</name>
<evidence type="ECO:0000256" key="1">
    <source>
        <dbReference type="ARBA" id="ARBA00006484"/>
    </source>
</evidence>
<gene>
    <name evidence="3" type="ordered locus">LIC_12320</name>
</gene>
<dbReference type="PROSITE" id="PS00061">
    <property type="entry name" value="ADH_SHORT"/>
    <property type="match status" value="1"/>
</dbReference>
<keyword evidence="2" id="KW-0560">Oxidoreductase</keyword>
<dbReference type="PRINTS" id="PR00080">
    <property type="entry name" value="SDRFAMILY"/>
</dbReference>
<dbReference type="EMBL" id="AE016823">
    <property type="protein sequence ID" value="AAS70891.1"/>
    <property type="molecule type" value="Genomic_DNA"/>
</dbReference>
<reference evidence="3 4" key="1">
    <citation type="journal article" date="2004" name="J. Bacteriol.">
        <title>Comparative genomics of two Leptospira interrogans serovars reveals novel insights into physiology and pathogenesis.</title>
        <authorList>
            <person name="Nascimento A.L."/>
            <person name="Ko A.I."/>
            <person name="Martins E.A."/>
            <person name="Monteiro-Vitorello C.B."/>
            <person name="Ho P.L."/>
            <person name="Haake D.A."/>
            <person name="Verjovski-Almeida S."/>
            <person name="Hartskeerl R.A."/>
            <person name="Marques M.V."/>
            <person name="Oliveira M.C."/>
            <person name="Menck C.F."/>
            <person name="Leite L.C."/>
            <person name="Carrer H."/>
            <person name="Coutinho L.L."/>
            <person name="Degrave W.M."/>
            <person name="Dellagostin O.A."/>
            <person name="El-Dorry H."/>
            <person name="Ferro E.S."/>
            <person name="Ferro M.I."/>
            <person name="Furlan L.R."/>
            <person name="Gamberini M."/>
            <person name="Giglioti E.A."/>
            <person name="Goes-Neto A."/>
            <person name="Goldman G.H."/>
            <person name="Goldman M.H."/>
            <person name="Harakava R."/>
            <person name="Jeronimo S.M."/>
            <person name="Junqueira-De-Azevedo I.L."/>
            <person name="Kimura E.T."/>
            <person name="Kuramae E.E."/>
            <person name="Lemos E.G."/>
            <person name="Lemos M.V."/>
            <person name="Marino C.L."/>
            <person name="Nunes L.R."/>
            <person name="De Oliveira R.C."/>
            <person name="Pereira G.G."/>
            <person name="Reis M.S."/>
            <person name="Schriefer A."/>
            <person name="Siqueira W.J."/>
            <person name="Sommer P."/>
            <person name="Tsai S.M."/>
            <person name="Simpson A.J."/>
            <person name="Ferro J.A."/>
            <person name="Camargo L.E."/>
            <person name="Kitajima J.P."/>
            <person name="Setubal J.C."/>
            <person name="Van Sluys M.A."/>
        </authorList>
    </citation>
    <scope>NUCLEOTIDE SEQUENCE [LARGE SCALE GENOMIC DNA]</scope>
    <source>
        <strain evidence="3 4">Fiocruz L1-130</strain>
    </source>
</reference>
<dbReference type="FunFam" id="3.40.50.720:FF:000084">
    <property type="entry name" value="Short-chain dehydrogenase reductase"/>
    <property type="match status" value="1"/>
</dbReference>
<dbReference type="HOGENOM" id="CLU_010194_1_0_12"/>
<sequence>MENIMKDKVAIVTGGSTGIGKAVVKEFVSKGVKVVFCGRRLEEGKKLESEIRAEGGDVYFVVCDVTSGEQVKKVVDAALEKFGRLDFGINNAGIMGLNHLLHEYPEDVWDKVVNVNLKGTWLSMKYQIPEMIKMGGGVVVNVSSISGINGVVGINPYAAAKHGVVGLTKSAALEYAKKNIRINAICPGAVKTEILDELFHLAKDPVEAERQLVKLHPIHRIASPEEISKTVLWLCSEDSSFITGTAIPVDGGYSAK</sequence>
<dbReference type="Proteomes" id="UP000007037">
    <property type="component" value="Chromosome I"/>
</dbReference>
<dbReference type="InterPro" id="IPR002347">
    <property type="entry name" value="SDR_fam"/>
</dbReference>
<organism evidence="3 4">
    <name type="scientific">Leptospira interrogans serogroup Icterohaemorrhagiae serovar copenhageni (strain Fiocruz L1-130)</name>
    <dbReference type="NCBI Taxonomy" id="267671"/>
    <lineage>
        <taxon>Bacteria</taxon>
        <taxon>Pseudomonadati</taxon>
        <taxon>Spirochaetota</taxon>
        <taxon>Spirochaetia</taxon>
        <taxon>Leptospirales</taxon>
        <taxon>Leptospiraceae</taxon>
        <taxon>Leptospira</taxon>
    </lineage>
</organism>
<evidence type="ECO:0000313" key="4">
    <source>
        <dbReference type="Proteomes" id="UP000007037"/>
    </source>
</evidence>
<dbReference type="SUPFAM" id="SSF51735">
    <property type="entry name" value="NAD(P)-binding Rossmann-fold domains"/>
    <property type="match status" value="1"/>
</dbReference>
<dbReference type="InterPro" id="IPR036291">
    <property type="entry name" value="NAD(P)-bd_dom_sf"/>
</dbReference>
<evidence type="ECO:0000313" key="3">
    <source>
        <dbReference type="EMBL" id="AAS70891.1"/>
    </source>
</evidence>
<dbReference type="PANTHER" id="PTHR24321">
    <property type="entry name" value="DEHYDROGENASES, SHORT CHAIN"/>
    <property type="match status" value="1"/>
</dbReference>
<dbReference type="Pfam" id="PF13561">
    <property type="entry name" value="adh_short_C2"/>
    <property type="match status" value="1"/>
</dbReference>
<dbReference type="NCBIfam" id="NF005559">
    <property type="entry name" value="PRK07231.1"/>
    <property type="match status" value="1"/>
</dbReference>
<comment type="similarity">
    <text evidence="1">Belongs to the short-chain dehydrogenases/reductases (SDR) family.</text>
</comment>
<dbReference type="AlphaFoldDB" id="Q72PZ5"/>